<dbReference type="Pfam" id="PF07714">
    <property type="entry name" value="PK_Tyr_Ser-Thr"/>
    <property type="match status" value="1"/>
</dbReference>
<evidence type="ECO:0000259" key="9">
    <source>
        <dbReference type="Pfam" id="PF07714"/>
    </source>
</evidence>
<evidence type="ECO:0000313" key="10">
    <source>
        <dbReference type="EMBL" id="PIO64237.1"/>
    </source>
</evidence>
<dbReference type="InterPro" id="IPR001828">
    <property type="entry name" value="ANF_lig-bd_rcpt"/>
</dbReference>
<sequence length="546" mass="62246">MGCGKSFEGVAVGADMYHVQKVHAFIGPYCNAELDAVAKMATFWNIPIVGYMASSNAFADKSIYTTLARVSLRTTNSLAEAVAAILNHYNWKRVAIATNTGVVAFERVSAFEEVFNLRKIEVTKKSEKKDEAPWIGGDGQIQQNIKNYFANSIIIDDVNGFDDTLVTPFRERVEANGMTTDDLDLGNIYGYIHLYDALRLYATAVRLAMNVTGNPNIYKDGRYIWNKMRRLTFPGLVSAAGVSSGTVMMDDIAERAPVYAAHFSENRALAKMPWRIYRDDFRVINEDEARSMMKQSIHDNLNPFLGMSFNEKDEMVLLWKYCTRGTVQDIIYNKDVVLDAKFHGAFIRDITLVGRKPPSGILYQPPEALRNREENRIRRADQSWIKQSQARRQMGDIYAFGMVMYEILFRALPFPSTANIDGKDQMNLVVLINEFRSTLRSEILDYIRDGKRSYRPTIQDKTEIHPDLIALLLDCWHENPEIRPAIRRVRLNTESYLKVKGSLVDQMMSTMEQYANNLEKLVKERTGMLEDANARADKLLSQLLPE</sequence>
<keyword evidence="4" id="KW-1133">Transmembrane helix</keyword>
<dbReference type="Pfam" id="PF01094">
    <property type="entry name" value="ANF_receptor"/>
    <property type="match status" value="1"/>
</dbReference>
<keyword evidence="2" id="KW-0812">Transmembrane</keyword>
<proteinExistence type="predicted"/>
<evidence type="ECO:0000256" key="1">
    <source>
        <dbReference type="ARBA" id="ARBA00004370"/>
    </source>
</evidence>
<dbReference type="GO" id="GO:0004672">
    <property type="term" value="F:protein kinase activity"/>
    <property type="evidence" value="ECO:0007669"/>
    <property type="project" value="InterPro"/>
</dbReference>
<dbReference type="PANTHER" id="PTHR11920:SF260">
    <property type="entry name" value="RECEPTOR-TYPE GUANYLATE CYCLASE GCY-23"/>
    <property type="match status" value="1"/>
</dbReference>
<dbReference type="GO" id="GO:0000166">
    <property type="term" value="F:nucleotide binding"/>
    <property type="evidence" value="ECO:0007669"/>
    <property type="project" value="UniProtKB-KW"/>
</dbReference>
<protein>
    <submittedName>
        <fullName evidence="10">Ligand-binding protein, receptor family</fullName>
    </submittedName>
</protein>
<dbReference type="AlphaFoldDB" id="A0A2G9U1W1"/>
<evidence type="ECO:0000256" key="3">
    <source>
        <dbReference type="ARBA" id="ARBA00022741"/>
    </source>
</evidence>
<evidence type="ECO:0000256" key="2">
    <source>
        <dbReference type="ARBA" id="ARBA00022692"/>
    </source>
</evidence>
<keyword evidence="6" id="KW-0456">Lyase</keyword>
<keyword evidence="11" id="KW-1185">Reference proteome</keyword>
<keyword evidence="7" id="KW-0175">Coiled coil</keyword>
<dbReference type="Proteomes" id="UP000230423">
    <property type="component" value="Unassembled WGS sequence"/>
</dbReference>
<keyword evidence="3" id="KW-0547">Nucleotide-binding</keyword>
<evidence type="ECO:0000259" key="8">
    <source>
        <dbReference type="Pfam" id="PF01094"/>
    </source>
</evidence>
<evidence type="ECO:0000313" key="11">
    <source>
        <dbReference type="Proteomes" id="UP000230423"/>
    </source>
</evidence>
<dbReference type="GO" id="GO:0005886">
    <property type="term" value="C:plasma membrane"/>
    <property type="evidence" value="ECO:0007669"/>
    <property type="project" value="TreeGrafter"/>
</dbReference>
<keyword evidence="10" id="KW-0675">Receptor</keyword>
<dbReference type="GO" id="GO:0004016">
    <property type="term" value="F:adenylate cyclase activity"/>
    <property type="evidence" value="ECO:0007669"/>
    <property type="project" value="TreeGrafter"/>
</dbReference>
<evidence type="ECO:0000256" key="4">
    <source>
        <dbReference type="ARBA" id="ARBA00022989"/>
    </source>
</evidence>
<feature type="coiled-coil region" evidence="7">
    <location>
        <begin position="504"/>
        <end position="531"/>
    </location>
</feature>
<dbReference type="PANTHER" id="PTHR11920">
    <property type="entry name" value="GUANYLYL CYCLASE"/>
    <property type="match status" value="1"/>
</dbReference>
<reference evidence="10 11" key="1">
    <citation type="submission" date="2015-09" db="EMBL/GenBank/DDBJ databases">
        <title>Draft genome of the parasitic nematode Teladorsagia circumcincta isolate WARC Sus (inbred).</title>
        <authorList>
            <person name="Mitreva M."/>
        </authorList>
    </citation>
    <scope>NUCLEOTIDE SEQUENCE [LARGE SCALE GENOMIC DNA]</scope>
    <source>
        <strain evidence="10 11">S</strain>
    </source>
</reference>
<comment type="subcellular location">
    <subcellularLocation>
        <location evidence="1">Membrane</location>
    </subcellularLocation>
</comment>
<dbReference type="EMBL" id="KZ350087">
    <property type="protein sequence ID" value="PIO64237.1"/>
    <property type="molecule type" value="Genomic_DNA"/>
</dbReference>
<evidence type="ECO:0000256" key="5">
    <source>
        <dbReference type="ARBA" id="ARBA00023136"/>
    </source>
</evidence>
<evidence type="ECO:0000256" key="6">
    <source>
        <dbReference type="ARBA" id="ARBA00023239"/>
    </source>
</evidence>
<dbReference type="InterPro" id="IPR028082">
    <property type="entry name" value="Peripla_BP_I"/>
</dbReference>
<accession>A0A2G9U1W1</accession>
<dbReference type="OrthoDB" id="1890790at2759"/>
<dbReference type="Gene3D" id="1.10.510.10">
    <property type="entry name" value="Transferase(Phosphotransferase) domain 1"/>
    <property type="match status" value="1"/>
</dbReference>
<dbReference type="GO" id="GO:0001653">
    <property type="term" value="F:peptide receptor activity"/>
    <property type="evidence" value="ECO:0007669"/>
    <property type="project" value="TreeGrafter"/>
</dbReference>
<evidence type="ECO:0000256" key="7">
    <source>
        <dbReference type="SAM" id="Coils"/>
    </source>
</evidence>
<feature type="domain" description="Receptor ligand binding region" evidence="8">
    <location>
        <begin position="3"/>
        <end position="127"/>
    </location>
</feature>
<dbReference type="GO" id="GO:0007168">
    <property type="term" value="P:receptor guanylyl cyclase signaling pathway"/>
    <property type="evidence" value="ECO:0007669"/>
    <property type="project" value="TreeGrafter"/>
</dbReference>
<organism evidence="10 11">
    <name type="scientific">Teladorsagia circumcincta</name>
    <name type="common">Brown stomach worm</name>
    <name type="synonym">Ostertagia circumcincta</name>
    <dbReference type="NCBI Taxonomy" id="45464"/>
    <lineage>
        <taxon>Eukaryota</taxon>
        <taxon>Metazoa</taxon>
        <taxon>Ecdysozoa</taxon>
        <taxon>Nematoda</taxon>
        <taxon>Chromadorea</taxon>
        <taxon>Rhabditida</taxon>
        <taxon>Rhabditina</taxon>
        <taxon>Rhabditomorpha</taxon>
        <taxon>Strongyloidea</taxon>
        <taxon>Trichostrongylidae</taxon>
        <taxon>Teladorsagia</taxon>
    </lineage>
</organism>
<dbReference type="InterPro" id="IPR001245">
    <property type="entry name" value="Ser-Thr/Tyr_kinase_cat_dom"/>
</dbReference>
<gene>
    <name evidence="10" type="ORF">TELCIR_14142</name>
</gene>
<dbReference type="InterPro" id="IPR050401">
    <property type="entry name" value="Cyclic_nucleotide_synthase"/>
</dbReference>
<dbReference type="Gene3D" id="3.40.50.2300">
    <property type="match status" value="3"/>
</dbReference>
<keyword evidence="5" id="KW-0472">Membrane</keyword>
<dbReference type="SUPFAM" id="SSF53822">
    <property type="entry name" value="Periplasmic binding protein-like I"/>
    <property type="match status" value="1"/>
</dbReference>
<name>A0A2G9U1W1_TELCI</name>
<feature type="domain" description="Serine-threonine/tyrosine-protein kinase catalytic" evidence="9">
    <location>
        <begin position="392"/>
        <end position="489"/>
    </location>
</feature>
<dbReference type="GO" id="GO:0004383">
    <property type="term" value="F:guanylate cyclase activity"/>
    <property type="evidence" value="ECO:0007669"/>
    <property type="project" value="TreeGrafter"/>
</dbReference>
<dbReference type="SUPFAM" id="SSF56112">
    <property type="entry name" value="Protein kinase-like (PK-like)"/>
    <property type="match status" value="1"/>
</dbReference>
<dbReference type="CDD" id="cd06352">
    <property type="entry name" value="PBP1_NPR_GC-like"/>
    <property type="match status" value="1"/>
</dbReference>
<dbReference type="InterPro" id="IPR011009">
    <property type="entry name" value="Kinase-like_dom_sf"/>
</dbReference>